<evidence type="ECO:0000313" key="2">
    <source>
        <dbReference type="Proteomes" id="UP000244855"/>
    </source>
</evidence>
<keyword evidence="2" id="KW-1185">Reference proteome</keyword>
<dbReference type="AlphaFoldDB" id="A0A2V1EE14"/>
<organism evidence="1 2">
    <name type="scientific">Periconia macrospinosa</name>
    <dbReference type="NCBI Taxonomy" id="97972"/>
    <lineage>
        <taxon>Eukaryota</taxon>
        <taxon>Fungi</taxon>
        <taxon>Dikarya</taxon>
        <taxon>Ascomycota</taxon>
        <taxon>Pezizomycotina</taxon>
        <taxon>Dothideomycetes</taxon>
        <taxon>Pleosporomycetidae</taxon>
        <taxon>Pleosporales</taxon>
        <taxon>Massarineae</taxon>
        <taxon>Periconiaceae</taxon>
        <taxon>Periconia</taxon>
    </lineage>
</organism>
<protein>
    <submittedName>
        <fullName evidence="1">Uncharacterized protein</fullName>
    </submittedName>
</protein>
<evidence type="ECO:0000313" key="1">
    <source>
        <dbReference type="EMBL" id="PVI08299.1"/>
    </source>
</evidence>
<reference evidence="1 2" key="1">
    <citation type="journal article" date="2018" name="Sci. Rep.">
        <title>Comparative genomics provides insights into the lifestyle and reveals functional heterogeneity of dark septate endophytic fungi.</title>
        <authorList>
            <person name="Knapp D.G."/>
            <person name="Nemeth J.B."/>
            <person name="Barry K."/>
            <person name="Hainaut M."/>
            <person name="Henrissat B."/>
            <person name="Johnson J."/>
            <person name="Kuo A."/>
            <person name="Lim J.H.P."/>
            <person name="Lipzen A."/>
            <person name="Nolan M."/>
            <person name="Ohm R.A."/>
            <person name="Tamas L."/>
            <person name="Grigoriev I.V."/>
            <person name="Spatafora J.W."/>
            <person name="Nagy L.G."/>
            <person name="Kovacs G.M."/>
        </authorList>
    </citation>
    <scope>NUCLEOTIDE SEQUENCE [LARGE SCALE GENOMIC DNA]</scope>
    <source>
        <strain evidence="1 2">DSE2036</strain>
    </source>
</reference>
<name>A0A2V1EE14_9PLEO</name>
<dbReference type="Proteomes" id="UP000244855">
    <property type="component" value="Unassembled WGS sequence"/>
</dbReference>
<gene>
    <name evidence="1" type="ORF">DM02DRAFT_199</name>
</gene>
<accession>A0A2V1EE14</accession>
<proteinExistence type="predicted"/>
<dbReference type="EMBL" id="KZ805300">
    <property type="protein sequence ID" value="PVI08299.1"/>
    <property type="molecule type" value="Genomic_DNA"/>
</dbReference>
<dbReference type="OrthoDB" id="3941101at2759"/>
<sequence length="252" mass="27701">MDASRRCDDPLDLVAIDDDELPDYEPATAPEYSIDDTTIPLHTYHLRQMSRKHQLFVPYGPSASSSYRALGRSARLFSKKADIDVWRTTPGSVKEEHISGIWFDNNGPLPWCPRAHFSYKDEQGSSTHGMESRNFSDWSIVLGGSKCMWLLAAHGEYRMGLQELSSGDVIARFNFSAEGTAASGGAEAGNLTIYRNALSLENAGSVAEKILCGLVVALANFRKMGKYYRSFKGYESLQARAALVIGVGTTST</sequence>